<evidence type="ECO:0000313" key="7">
    <source>
        <dbReference type="EMBL" id="MFB5191725.1"/>
    </source>
</evidence>
<keyword evidence="3 4" id="KW-0949">S-adenosyl-L-methionine</keyword>
<evidence type="ECO:0000256" key="1">
    <source>
        <dbReference type="ARBA" id="ARBA00022603"/>
    </source>
</evidence>
<name>A0ABV5AI56_9BACL</name>
<evidence type="ECO:0000259" key="6">
    <source>
        <dbReference type="PROSITE" id="PS50926"/>
    </source>
</evidence>
<dbReference type="NCBIfam" id="TIGR00479">
    <property type="entry name" value="rumA"/>
    <property type="match status" value="1"/>
</dbReference>
<dbReference type="InterPro" id="IPR029063">
    <property type="entry name" value="SAM-dependent_MTases_sf"/>
</dbReference>
<feature type="binding site" evidence="4">
    <location>
        <position position="334"/>
    </location>
    <ligand>
        <name>S-adenosyl-L-methionine</name>
        <dbReference type="ChEBI" id="CHEBI:59789"/>
    </ligand>
</feature>
<protein>
    <submittedName>
        <fullName evidence="7">23S rRNA (Uracil(1939)-C(5))-methyltransferase RlmD</fullName>
        <ecNumber evidence="7">2.1.1.190</ecNumber>
    </submittedName>
</protein>
<dbReference type="RefSeq" id="WP_275474136.1">
    <property type="nucleotide sequence ID" value="NZ_CP162940.1"/>
</dbReference>
<dbReference type="PROSITE" id="PS01230">
    <property type="entry name" value="TRMA_1"/>
    <property type="match status" value="1"/>
</dbReference>
<keyword evidence="1 4" id="KW-0489">Methyltransferase</keyword>
<dbReference type="PANTHER" id="PTHR11061:SF30">
    <property type="entry name" value="TRNA (URACIL(54)-C(5))-METHYLTRANSFERASE"/>
    <property type="match status" value="1"/>
</dbReference>
<reference evidence="7 8" key="1">
    <citation type="journal article" date="2024" name="Int. J. Mol. Sci.">
        <title>Exploration of Alicyclobacillus spp. Genome in Search of Antibiotic Resistance.</title>
        <authorList>
            <person name="Bucka-Kolendo J."/>
            <person name="Kiousi D.E."/>
            <person name="Dekowska A."/>
            <person name="Mikolajczuk-Szczyrba A."/>
            <person name="Karadedos D.M."/>
            <person name="Michael P."/>
            <person name="Galanis A."/>
            <person name="Sokolowska B."/>
        </authorList>
    </citation>
    <scope>NUCLEOTIDE SEQUENCE [LARGE SCALE GENOMIC DNA]</scope>
    <source>
        <strain evidence="7 8">KKP 3000</strain>
    </source>
</reference>
<dbReference type="GO" id="GO:0008168">
    <property type="term" value="F:methyltransferase activity"/>
    <property type="evidence" value="ECO:0007669"/>
    <property type="project" value="UniProtKB-KW"/>
</dbReference>
<gene>
    <name evidence="7" type="primary">rlmD</name>
    <name evidence="7" type="ORF">KKP3000_000503</name>
</gene>
<accession>A0ABV5AI56</accession>
<feature type="binding site" evidence="4">
    <location>
        <position position="382"/>
    </location>
    <ligand>
        <name>S-adenosyl-L-methionine</name>
        <dbReference type="ChEBI" id="CHEBI:59789"/>
    </ligand>
</feature>
<evidence type="ECO:0000256" key="4">
    <source>
        <dbReference type="PROSITE-ProRule" id="PRU01024"/>
    </source>
</evidence>
<evidence type="ECO:0000313" key="8">
    <source>
        <dbReference type="Proteomes" id="UP001579974"/>
    </source>
</evidence>
<comment type="similarity">
    <text evidence="4">Belongs to the class I-like SAM-binding methyltransferase superfamily. RNA M5U methyltransferase family.</text>
</comment>
<sequence length="453" mass="49780">MSGSNDSHPLEQGGTYDVTALRLNDDGDGVATVHGMTVFVPFLLPGERGRIRVTERQRRFARATLVERFDASPDRQDAPCPVFGECGGCQVQHLTYDAQLSWKTSRIKRLASQLGLDADAIVRDIIASPKEFRYRNQVQMPVRFDQEKQEVRMGFYGFASHQMIETDSCHLQSEAMQDTLNRARRFLREAGGEVASLVHHVIVRESQTTSDQLVVFAVTQSSGRIRRALSAFQAPSVTSVCLTVQPKVVGPVWGRKLETLYGPGTLTESIAGMSFAISPRSFLQIQTPIAQAMYETVLAYADLKQDDAILDAYCGIGTLTMLLAKHAGRAIGVEEVEASVEDARLNQAQFGVDNAEFVAGRVETWLPSWVQEGGHADVVVFDPPRKGIDPAAIAAVLEAAPRRVVYASCNPATLQRDLKLLIAGGYRVEAMQPLDMFPQTAHVECCTLLVRGE</sequence>
<dbReference type="InterPro" id="IPR002792">
    <property type="entry name" value="TRAM_dom"/>
</dbReference>
<comment type="caution">
    <text evidence="7">The sequence shown here is derived from an EMBL/GenBank/DDBJ whole genome shotgun (WGS) entry which is preliminary data.</text>
</comment>
<dbReference type="EC" id="2.1.1.190" evidence="7"/>
<feature type="binding site" evidence="4">
    <location>
        <position position="313"/>
    </location>
    <ligand>
        <name>S-adenosyl-L-methionine</name>
        <dbReference type="ChEBI" id="CHEBI:59789"/>
    </ligand>
</feature>
<keyword evidence="2 4" id="KW-0808">Transferase</keyword>
<dbReference type="Gene3D" id="2.40.50.1070">
    <property type="match status" value="1"/>
</dbReference>
<dbReference type="CDD" id="cd02440">
    <property type="entry name" value="AdoMet_MTases"/>
    <property type="match status" value="1"/>
</dbReference>
<dbReference type="PROSITE" id="PS50926">
    <property type="entry name" value="TRAM"/>
    <property type="match status" value="1"/>
</dbReference>
<feature type="active site" description="Nucleophile" evidence="4">
    <location>
        <position position="409"/>
    </location>
</feature>
<dbReference type="PROSITE" id="PS51687">
    <property type="entry name" value="SAM_MT_RNA_M5U"/>
    <property type="match status" value="1"/>
</dbReference>
<dbReference type="PANTHER" id="PTHR11061">
    <property type="entry name" value="RNA M5U METHYLTRANSFERASE"/>
    <property type="match status" value="1"/>
</dbReference>
<proteinExistence type="inferred from homology"/>
<dbReference type="EMBL" id="JBDXSU010000013">
    <property type="protein sequence ID" value="MFB5191725.1"/>
    <property type="molecule type" value="Genomic_DNA"/>
</dbReference>
<dbReference type="InterPro" id="IPR030390">
    <property type="entry name" value="MeTrfase_TrmA_AS"/>
</dbReference>
<dbReference type="Gene3D" id="2.40.50.140">
    <property type="entry name" value="Nucleic acid-binding proteins"/>
    <property type="match status" value="1"/>
</dbReference>
<feature type="active site" evidence="5">
    <location>
        <position position="409"/>
    </location>
</feature>
<dbReference type="Gene3D" id="3.40.50.150">
    <property type="entry name" value="Vaccinia Virus protein VP39"/>
    <property type="match status" value="1"/>
</dbReference>
<feature type="binding site" evidence="4">
    <location>
        <position position="284"/>
    </location>
    <ligand>
        <name>S-adenosyl-L-methionine</name>
        <dbReference type="ChEBI" id="CHEBI:59789"/>
    </ligand>
</feature>
<evidence type="ECO:0000256" key="3">
    <source>
        <dbReference type="ARBA" id="ARBA00022691"/>
    </source>
</evidence>
<dbReference type="Pfam" id="PF05958">
    <property type="entry name" value="tRNA_U5-meth_tr"/>
    <property type="match status" value="2"/>
</dbReference>
<dbReference type="InterPro" id="IPR012340">
    <property type="entry name" value="NA-bd_OB-fold"/>
</dbReference>
<evidence type="ECO:0000256" key="5">
    <source>
        <dbReference type="PROSITE-ProRule" id="PRU10015"/>
    </source>
</evidence>
<dbReference type="SUPFAM" id="SSF50249">
    <property type="entry name" value="Nucleic acid-binding proteins"/>
    <property type="match status" value="1"/>
</dbReference>
<keyword evidence="8" id="KW-1185">Reference proteome</keyword>
<organism evidence="7 8">
    <name type="scientific">Alicyclobacillus fastidiosus</name>
    <dbReference type="NCBI Taxonomy" id="392011"/>
    <lineage>
        <taxon>Bacteria</taxon>
        <taxon>Bacillati</taxon>
        <taxon>Bacillota</taxon>
        <taxon>Bacilli</taxon>
        <taxon>Bacillales</taxon>
        <taxon>Alicyclobacillaceae</taxon>
        <taxon>Alicyclobacillus</taxon>
    </lineage>
</organism>
<dbReference type="InterPro" id="IPR030391">
    <property type="entry name" value="MeTrfase_TrmA_CS"/>
</dbReference>
<feature type="domain" description="TRAM" evidence="6">
    <location>
        <begin position="9"/>
        <end position="67"/>
    </location>
</feature>
<dbReference type="InterPro" id="IPR010280">
    <property type="entry name" value="U5_MeTrfase_fam"/>
</dbReference>
<dbReference type="PROSITE" id="PS01231">
    <property type="entry name" value="TRMA_2"/>
    <property type="match status" value="1"/>
</dbReference>
<dbReference type="GO" id="GO:0032259">
    <property type="term" value="P:methylation"/>
    <property type="evidence" value="ECO:0007669"/>
    <property type="project" value="UniProtKB-KW"/>
</dbReference>
<evidence type="ECO:0000256" key="2">
    <source>
        <dbReference type="ARBA" id="ARBA00022679"/>
    </source>
</evidence>
<dbReference type="SUPFAM" id="SSF53335">
    <property type="entry name" value="S-adenosyl-L-methionine-dependent methyltransferases"/>
    <property type="match status" value="1"/>
</dbReference>
<dbReference type="Proteomes" id="UP001579974">
    <property type="component" value="Unassembled WGS sequence"/>
</dbReference>
<dbReference type="Pfam" id="PF01938">
    <property type="entry name" value="TRAM"/>
    <property type="match status" value="1"/>
</dbReference>